<reference evidence="4" key="1">
    <citation type="submission" date="2025-08" db="UniProtKB">
        <authorList>
            <consortium name="RefSeq"/>
        </authorList>
    </citation>
    <scope>IDENTIFICATION</scope>
</reference>
<accession>A0A6P8TRQ6</accession>
<dbReference type="InterPro" id="IPR025398">
    <property type="entry name" value="DUF4371"/>
</dbReference>
<evidence type="ECO:0000313" key="4">
    <source>
        <dbReference type="RefSeq" id="XP_034060925.1"/>
    </source>
</evidence>
<dbReference type="PANTHER" id="PTHR45749">
    <property type="match status" value="1"/>
</dbReference>
<organism evidence="3 4">
    <name type="scientific">Gymnodraco acuticeps</name>
    <name type="common">Antarctic dragonfish</name>
    <dbReference type="NCBI Taxonomy" id="8218"/>
    <lineage>
        <taxon>Eukaryota</taxon>
        <taxon>Metazoa</taxon>
        <taxon>Chordata</taxon>
        <taxon>Craniata</taxon>
        <taxon>Vertebrata</taxon>
        <taxon>Euteleostomi</taxon>
        <taxon>Actinopterygii</taxon>
        <taxon>Neopterygii</taxon>
        <taxon>Teleostei</taxon>
        <taxon>Neoteleostei</taxon>
        <taxon>Acanthomorphata</taxon>
        <taxon>Eupercaria</taxon>
        <taxon>Perciformes</taxon>
        <taxon>Notothenioidei</taxon>
        <taxon>Bathydraconidae</taxon>
        <taxon>Gymnodraco</taxon>
    </lineage>
</organism>
<dbReference type="InParanoid" id="A0A6P8TRQ6"/>
<dbReference type="SUPFAM" id="SSF53098">
    <property type="entry name" value="Ribonuclease H-like"/>
    <property type="match status" value="1"/>
</dbReference>
<evidence type="ECO:0000259" key="1">
    <source>
        <dbReference type="Pfam" id="PF05699"/>
    </source>
</evidence>
<dbReference type="RefSeq" id="XP_034060925.1">
    <property type="nucleotide sequence ID" value="XM_034205034.1"/>
</dbReference>
<keyword evidence="3" id="KW-1185">Reference proteome</keyword>
<feature type="domain" description="HAT C-terminal dimerisation" evidence="1">
    <location>
        <begin position="681"/>
        <end position="723"/>
    </location>
</feature>
<gene>
    <name evidence="4" type="primary">LOC117539032</name>
</gene>
<dbReference type="KEGG" id="gacu:117539032"/>
<dbReference type="InterPro" id="IPR012337">
    <property type="entry name" value="RNaseH-like_sf"/>
</dbReference>
<dbReference type="GeneID" id="117539032"/>
<evidence type="ECO:0000259" key="2">
    <source>
        <dbReference type="Pfam" id="PF14291"/>
    </source>
</evidence>
<dbReference type="Pfam" id="PF14291">
    <property type="entry name" value="DUF4371"/>
    <property type="match status" value="1"/>
</dbReference>
<name>A0A6P8TRQ6_GYMAC</name>
<dbReference type="GO" id="GO:0046983">
    <property type="term" value="F:protein dimerization activity"/>
    <property type="evidence" value="ECO:0007669"/>
    <property type="project" value="InterPro"/>
</dbReference>
<proteinExistence type="predicted"/>
<dbReference type="InterPro" id="IPR008906">
    <property type="entry name" value="HATC_C_dom"/>
</dbReference>
<protein>
    <submittedName>
        <fullName evidence="4">Uncharacterized protein LOC117539032</fullName>
    </submittedName>
</protein>
<feature type="domain" description="DUF4371" evidence="2">
    <location>
        <begin position="87"/>
        <end position="290"/>
    </location>
</feature>
<dbReference type="PANTHER" id="PTHR45749:SF21">
    <property type="entry name" value="DUF4371 DOMAIN-CONTAINING PROTEIN"/>
    <property type="match status" value="1"/>
</dbReference>
<dbReference type="OrthoDB" id="8908633at2759"/>
<dbReference type="AlphaFoldDB" id="A0A6P8TRQ6"/>
<dbReference type="Proteomes" id="UP000515161">
    <property type="component" value="Unplaced"/>
</dbReference>
<sequence>MNGTDRKWLTYCEENHTLYCGVCLAFAKPSENNPFVSGMQDWNHISQRVEEHERTIMHRMCAEAYFLRASKSDIASLLHGSQVVAHRDQVKKKRQVLERVVDVVKFIGKRGLGYRGKEYEAAYTLDDDNIDHGNFLELIILLGKYDVCLKEHITECTEKSKKMHQSHSQAKGRGSAVTFLSKTTVNNVISTVQRLIHETIAKEVAESGMFSVQIDTTQDITSHEQCSVILRYVTDTVQERLLAVVKCEASTGQYFVQMLTDVMDRFDLDISNCISNATDGASNMQGQYRGFSALLSSKVPNHVHVWCYAHVLNLVLSDTTEVSIASGSLFSLMNDIAVFIRESYKRMNVWEHKSQDTRHRRLSPIGETRWWAKDVALKKIFGSFGKPDQSLYIDVFMTLSEFQSQANLKTAVRVRARGFLEALLRYETVLTAQLFLRIFEVTTPLSKYLQTCGLDILSAHRMVQDTQHALMNMTRDFMTVKTAADTFVEWANAKLEAEEDCELELETTLPLKRNRKRKMMAGEMASDERLTDANRAYEVEVHNQVLDTVTDSIKRRFMTHGTLYADLAVLDPRNFPQVCSAEALPDSTFQDLSKCLLRFDSRATAANLQSELKCLAAQWPRLKMSALEEYRVRICSGCEEEETEVLNKQCNSCKECSICCYQLLKRYNLFTDAYQLLGLGYKFLLTLPVTQVACERSFSVLKHIKSRIRSTQSQEHLEAFMLMSTEKDILMSLDNDLVIDRVAEKSNLLKKLLIPQH</sequence>
<evidence type="ECO:0000313" key="3">
    <source>
        <dbReference type="Proteomes" id="UP000515161"/>
    </source>
</evidence>
<dbReference type="Pfam" id="PF05699">
    <property type="entry name" value="Dimer_Tnp_hAT"/>
    <property type="match status" value="1"/>
</dbReference>